<dbReference type="SUPFAM" id="SSF52540">
    <property type="entry name" value="P-loop containing nucleoside triphosphate hydrolases"/>
    <property type="match status" value="1"/>
</dbReference>
<dbReference type="Gene3D" id="3.40.50.300">
    <property type="entry name" value="P-loop containing nucleotide triphosphate hydrolases"/>
    <property type="match status" value="1"/>
</dbReference>
<keyword evidence="7" id="KW-1133">Transmembrane helix</keyword>
<organism evidence="8 9">
    <name type="scientific">Stylophora pistillata</name>
    <name type="common">Smooth cauliflower coral</name>
    <dbReference type="NCBI Taxonomy" id="50429"/>
    <lineage>
        <taxon>Eukaryota</taxon>
        <taxon>Metazoa</taxon>
        <taxon>Cnidaria</taxon>
        <taxon>Anthozoa</taxon>
        <taxon>Hexacorallia</taxon>
        <taxon>Scleractinia</taxon>
        <taxon>Astrocoeniina</taxon>
        <taxon>Pocilloporidae</taxon>
        <taxon>Stylophora</taxon>
    </lineage>
</organism>
<protein>
    <recommendedName>
        <fullName evidence="2 5">Protein-tyrosine sulfotransferase</fullName>
        <ecNumber evidence="2 5">2.8.2.20</ecNumber>
    </recommendedName>
</protein>
<dbReference type="PANTHER" id="PTHR12788">
    <property type="entry name" value="PROTEIN-TYROSINE SULFOTRANSFERASE 2"/>
    <property type="match status" value="1"/>
</dbReference>
<comment type="similarity">
    <text evidence="1 5">Belongs to the protein sulfotransferase family.</text>
</comment>
<feature type="region of interest" description="Disordered" evidence="6">
    <location>
        <begin position="58"/>
        <end position="87"/>
    </location>
</feature>
<name>A0A2B4RPE1_STYPI</name>
<sequence length="379" mass="42576">MLGRLLARFRGVICGLFFGFGLAVLFVTWRDDASYVKENLIIDEVGGGSRVDSTSLITHGENSDPKELFLTGPIENSRTTTDDDGTNSPSDLYKAYDHVHSVLFFIGYPRSRHSLLGSLLDAHPHMVVSDEAMAFPRWIGGLKTWLNGSIHAFYDTLFEASQRAVAQGRRSRVFQGSVVNVTSSYAYYVPNQWQGQYDQYIEVIGDKSGAFTAGAMRKDNALDAVRLLEKAADVKVKFVHVVRNPFDNIATMVLQDARVKKRETGKRKMKVGAPSILDESINRYFGWAAGCNKARQAFPASVIDIPSLEIVKNPADTLRNICKFLGITCSERYIEDCAATVDPVPSMTRDFIEWTAEQKNRVYEEMKKYSFFDSYSYDQ</sequence>
<gene>
    <name evidence="8" type="ORF">AWC38_SpisGene16950</name>
</gene>
<dbReference type="GO" id="GO:0008476">
    <property type="term" value="F:protein-tyrosine sulfotransferase activity"/>
    <property type="evidence" value="ECO:0007669"/>
    <property type="project" value="UniProtKB-EC"/>
</dbReference>
<evidence type="ECO:0000256" key="3">
    <source>
        <dbReference type="ARBA" id="ARBA00022679"/>
    </source>
</evidence>
<comment type="catalytic activity">
    <reaction evidence="4 5">
        <text>L-tyrosyl-[protein] + 3'-phosphoadenylyl sulfate = O-sulfo-L-tyrosine-[protein] + adenosine 3',5'-bisphosphate + H(+)</text>
        <dbReference type="Rhea" id="RHEA:16801"/>
        <dbReference type="Rhea" id="RHEA-COMP:10136"/>
        <dbReference type="Rhea" id="RHEA-COMP:11688"/>
        <dbReference type="ChEBI" id="CHEBI:15378"/>
        <dbReference type="ChEBI" id="CHEBI:46858"/>
        <dbReference type="ChEBI" id="CHEBI:58339"/>
        <dbReference type="ChEBI" id="CHEBI:58343"/>
        <dbReference type="ChEBI" id="CHEBI:65286"/>
        <dbReference type="EC" id="2.8.2.20"/>
    </reaction>
</comment>
<dbReference type="GO" id="GO:0005794">
    <property type="term" value="C:Golgi apparatus"/>
    <property type="evidence" value="ECO:0007669"/>
    <property type="project" value="TreeGrafter"/>
</dbReference>
<evidence type="ECO:0000256" key="6">
    <source>
        <dbReference type="SAM" id="MobiDB-lite"/>
    </source>
</evidence>
<keyword evidence="7" id="KW-0472">Membrane</keyword>
<evidence type="ECO:0000256" key="2">
    <source>
        <dbReference type="ARBA" id="ARBA00013262"/>
    </source>
</evidence>
<dbReference type="AlphaFoldDB" id="A0A2B4RPE1"/>
<dbReference type="OrthoDB" id="5946813at2759"/>
<dbReference type="EMBL" id="LSMT01000398">
    <property type="protein sequence ID" value="PFX18673.1"/>
    <property type="molecule type" value="Genomic_DNA"/>
</dbReference>
<dbReference type="PANTHER" id="PTHR12788:SF8">
    <property type="entry name" value="PROTEIN-TYROSINE SULFOTRANSFERASE"/>
    <property type="match status" value="1"/>
</dbReference>
<dbReference type="Pfam" id="PF13469">
    <property type="entry name" value="Sulfotransfer_3"/>
    <property type="match status" value="1"/>
</dbReference>
<comment type="caution">
    <text evidence="8">The sequence shown here is derived from an EMBL/GenBank/DDBJ whole genome shotgun (WGS) entry which is preliminary data.</text>
</comment>
<evidence type="ECO:0000256" key="7">
    <source>
        <dbReference type="SAM" id="Phobius"/>
    </source>
</evidence>
<accession>A0A2B4RPE1</accession>
<keyword evidence="7" id="KW-0812">Transmembrane</keyword>
<keyword evidence="9" id="KW-1185">Reference proteome</keyword>
<keyword evidence="3 5" id="KW-0808">Transferase</keyword>
<evidence type="ECO:0000313" key="8">
    <source>
        <dbReference type="EMBL" id="PFX18673.1"/>
    </source>
</evidence>
<comment type="function">
    <text evidence="5">Catalyzes the O-sulfation of tyrosine residues within acidic motifs of polypeptides, using 3'-phosphoadenylyl sulfate (PAPS) as cosubstrate.</text>
</comment>
<proteinExistence type="inferred from homology"/>
<evidence type="ECO:0000256" key="4">
    <source>
        <dbReference type="ARBA" id="ARBA00048460"/>
    </source>
</evidence>
<evidence type="ECO:0000256" key="5">
    <source>
        <dbReference type="RuleBase" id="RU365018"/>
    </source>
</evidence>
<evidence type="ECO:0000256" key="1">
    <source>
        <dbReference type="ARBA" id="ARBA00009988"/>
    </source>
</evidence>
<reference evidence="9" key="1">
    <citation type="journal article" date="2017" name="bioRxiv">
        <title>Comparative analysis of the genomes of Stylophora pistillata and Acropora digitifera provides evidence for extensive differences between species of corals.</title>
        <authorList>
            <person name="Voolstra C.R."/>
            <person name="Li Y."/>
            <person name="Liew Y.J."/>
            <person name="Baumgarten S."/>
            <person name="Zoccola D."/>
            <person name="Flot J.-F."/>
            <person name="Tambutte S."/>
            <person name="Allemand D."/>
            <person name="Aranda M."/>
        </authorList>
    </citation>
    <scope>NUCLEOTIDE SEQUENCE [LARGE SCALE GENOMIC DNA]</scope>
</reference>
<dbReference type="Proteomes" id="UP000225706">
    <property type="component" value="Unassembled WGS sequence"/>
</dbReference>
<evidence type="ECO:0000313" key="9">
    <source>
        <dbReference type="Proteomes" id="UP000225706"/>
    </source>
</evidence>
<feature type="transmembrane region" description="Helical" evidence="7">
    <location>
        <begin position="12"/>
        <end position="29"/>
    </location>
</feature>
<dbReference type="EC" id="2.8.2.20" evidence="2 5"/>
<dbReference type="InterPro" id="IPR027417">
    <property type="entry name" value="P-loop_NTPase"/>
</dbReference>
<dbReference type="InterPro" id="IPR026634">
    <property type="entry name" value="TPST-like"/>
</dbReference>